<evidence type="ECO:0000313" key="4">
    <source>
        <dbReference type="Proteomes" id="UP000594638"/>
    </source>
</evidence>
<dbReference type="Gramene" id="OE9A015657T1">
    <property type="protein sequence ID" value="OE9A015657C1"/>
    <property type="gene ID" value="OE9A015657"/>
</dbReference>
<proteinExistence type="predicted"/>
<dbReference type="PANTHER" id="PTHR10663">
    <property type="entry name" value="GUANYL-NUCLEOTIDE EXCHANGE FACTOR"/>
    <property type="match status" value="1"/>
</dbReference>
<keyword evidence="1" id="KW-0344">Guanine-nucleotide releasing factor</keyword>
<dbReference type="Proteomes" id="UP000594638">
    <property type="component" value="Unassembled WGS sequence"/>
</dbReference>
<keyword evidence="4" id="KW-1185">Reference proteome</keyword>
<sequence>MFSKSPINRATSKAMLTQMLSIVFRWMETDTVASASGSVVCKEATSNDRSITKVDQVSFNDQNEQGMNLGDELQNFVGGTDIKKDLESMNIGQRDALLLFRTICKMGMKEDRDEVSTKMCLLSLKLLQSLLEGVSHSFTKNFLFVDSTKVYLSYALLRASVSKSPAIFQYVTGIFTVLLLRLREGLKGEIGVFFPSIILRSLDGTDLSQKISVLRMLEKVCKDSQMLVDLFVNYDCDLEAPNLFECMITTLSKIAQGTESVDPKSVTASQLGSIKGSSL</sequence>
<comment type="caution">
    <text evidence="3">The sequence shown here is derived from an EMBL/GenBank/DDBJ whole genome shotgun (WGS) entry which is preliminary data.</text>
</comment>
<evidence type="ECO:0000256" key="1">
    <source>
        <dbReference type="ARBA" id="ARBA00022658"/>
    </source>
</evidence>
<dbReference type="EMBL" id="CACTIH010005722">
    <property type="protein sequence ID" value="CAA3000940.1"/>
    <property type="molecule type" value="Genomic_DNA"/>
</dbReference>
<organism evidence="3 4">
    <name type="scientific">Olea europaea subsp. europaea</name>
    <dbReference type="NCBI Taxonomy" id="158383"/>
    <lineage>
        <taxon>Eukaryota</taxon>
        <taxon>Viridiplantae</taxon>
        <taxon>Streptophyta</taxon>
        <taxon>Embryophyta</taxon>
        <taxon>Tracheophyta</taxon>
        <taxon>Spermatophyta</taxon>
        <taxon>Magnoliopsida</taxon>
        <taxon>eudicotyledons</taxon>
        <taxon>Gunneridae</taxon>
        <taxon>Pentapetalae</taxon>
        <taxon>asterids</taxon>
        <taxon>lamiids</taxon>
        <taxon>Lamiales</taxon>
        <taxon>Oleaceae</taxon>
        <taxon>Oleeae</taxon>
        <taxon>Olea</taxon>
    </lineage>
</organism>
<dbReference type="InterPro" id="IPR032691">
    <property type="entry name" value="Mon2/Sec7/BIG1-like_HUS"/>
</dbReference>
<reference evidence="3 4" key="1">
    <citation type="submission" date="2019-12" db="EMBL/GenBank/DDBJ databases">
        <authorList>
            <person name="Alioto T."/>
            <person name="Alioto T."/>
            <person name="Gomez Garrido J."/>
        </authorList>
    </citation>
    <scope>NUCLEOTIDE SEQUENCE [LARGE SCALE GENOMIC DNA]</scope>
</reference>
<evidence type="ECO:0000313" key="3">
    <source>
        <dbReference type="EMBL" id="CAA3000940.1"/>
    </source>
</evidence>
<dbReference type="PANTHER" id="PTHR10663:SF312">
    <property type="entry name" value="BREFELDIN A-INHIBITED GUANINE NUCLEOTIDE-EXCHANGE PROTEIN 5"/>
    <property type="match status" value="1"/>
</dbReference>
<gene>
    <name evidence="3" type="ORF">OLEA9_A015657</name>
</gene>
<dbReference type="Pfam" id="PF12783">
    <property type="entry name" value="Sec7-like_HUS"/>
    <property type="match status" value="1"/>
</dbReference>
<feature type="domain" description="Mon2/Sec7/BIG1-like HUS" evidence="2">
    <location>
        <begin position="93"/>
        <end position="243"/>
    </location>
</feature>
<dbReference type="OrthoDB" id="430364at2759"/>
<name>A0A8S0TA83_OLEEU</name>
<dbReference type="GO" id="GO:0005085">
    <property type="term" value="F:guanyl-nucleotide exchange factor activity"/>
    <property type="evidence" value="ECO:0007669"/>
    <property type="project" value="UniProtKB-KW"/>
</dbReference>
<dbReference type="AlphaFoldDB" id="A0A8S0TA83"/>
<protein>
    <submittedName>
        <fullName evidence="3">Brefeldin A-inhibited guanine nucleotide-exchange 5</fullName>
    </submittedName>
</protein>
<evidence type="ECO:0000259" key="2">
    <source>
        <dbReference type="Pfam" id="PF12783"/>
    </source>
</evidence>
<accession>A0A8S0TA83</accession>
<dbReference type="GO" id="GO:0005802">
    <property type="term" value="C:trans-Golgi network"/>
    <property type="evidence" value="ECO:0007669"/>
    <property type="project" value="TreeGrafter"/>
</dbReference>